<comment type="caution">
    <text evidence="2">The sequence shown here is derived from an EMBL/GenBank/DDBJ whole genome shotgun (WGS) entry which is preliminary data.</text>
</comment>
<dbReference type="AlphaFoldDB" id="A0A6I2RGI6"/>
<keyword evidence="1" id="KW-1133">Transmembrane helix</keyword>
<protein>
    <submittedName>
        <fullName evidence="2">Uncharacterized protein</fullName>
    </submittedName>
</protein>
<evidence type="ECO:0000256" key="1">
    <source>
        <dbReference type="SAM" id="Phobius"/>
    </source>
</evidence>
<organism evidence="2 3">
    <name type="scientific">Flavonifractor plautii</name>
    <name type="common">Fusobacterium plautii</name>
    <dbReference type="NCBI Taxonomy" id="292800"/>
    <lineage>
        <taxon>Bacteria</taxon>
        <taxon>Bacillati</taxon>
        <taxon>Bacillota</taxon>
        <taxon>Clostridia</taxon>
        <taxon>Eubacteriales</taxon>
        <taxon>Oscillospiraceae</taxon>
        <taxon>Flavonifractor</taxon>
    </lineage>
</organism>
<dbReference type="Proteomes" id="UP000434475">
    <property type="component" value="Unassembled WGS sequence"/>
</dbReference>
<name>A0A6I2RGI6_FLAPL</name>
<evidence type="ECO:0000313" key="2">
    <source>
        <dbReference type="EMBL" id="MSB22707.1"/>
    </source>
</evidence>
<gene>
    <name evidence="2" type="ORF">GKE97_24925</name>
</gene>
<reference evidence="2 3" key="1">
    <citation type="journal article" date="2019" name="Nat. Med.">
        <title>A library of human gut bacterial isolates paired with longitudinal multiomics data enables mechanistic microbiome research.</title>
        <authorList>
            <person name="Poyet M."/>
            <person name="Groussin M."/>
            <person name="Gibbons S.M."/>
            <person name="Avila-Pacheco J."/>
            <person name="Jiang X."/>
            <person name="Kearney S.M."/>
            <person name="Perrotta A.R."/>
            <person name="Berdy B."/>
            <person name="Zhao S."/>
            <person name="Lieberman T.D."/>
            <person name="Swanson P.K."/>
            <person name="Smith M."/>
            <person name="Roesemann S."/>
            <person name="Alexander J.E."/>
            <person name="Rich S.A."/>
            <person name="Livny J."/>
            <person name="Vlamakis H."/>
            <person name="Clish C."/>
            <person name="Bullock K."/>
            <person name="Deik A."/>
            <person name="Scott J."/>
            <person name="Pierce K.A."/>
            <person name="Xavier R.J."/>
            <person name="Alm E.J."/>
        </authorList>
    </citation>
    <scope>NUCLEOTIDE SEQUENCE [LARGE SCALE GENOMIC DNA]</scope>
    <source>
        <strain evidence="2 3">BIOML-A2</strain>
    </source>
</reference>
<keyword evidence="1" id="KW-0812">Transmembrane</keyword>
<proteinExistence type="predicted"/>
<dbReference type="EMBL" id="WKPR01000049">
    <property type="protein sequence ID" value="MSB22707.1"/>
    <property type="molecule type" value="Genomic_DNA"/>
</dbReference>
<sequence length="191" mass="20900">MNMFDQKDVEAYRRIKAPEELREQVMRLEQKPEPTRTRTKWISFGSLAAAACAAVLFIAALPPFAVRGETALLYQGVPIGAEPVSIPADHPQMTSGLREVSGGIPLALEIGETTRVSVSGGEFSLFDPEGELLGDGTEAEISEDVLLYWDLSGTEDTMFSLTLKTNGKQLTYVLSMRDDGGYDLQQNQSPK</sequence>
<keyword evidence="1" id="KW-0472">Membrane</keyword>
<feature type="transmembrane region" description="Helical" evidence="1">
    <location>
        <begin position="41"/>
        <end position="61"/>
    </location>
</feature>
<accession>A0A6I2RGI6</accession>
<evidence type="ECO:0000313" key="3">
    <source>
        <dbReference type="Proteomes" id="UP000434475"/>
    </source>
</evidence>